<gene>
    <name evidence="5" type="ORF">BP6252_08588</name>
</gene>
<keyword evidence="3" id="KW-0812">Transmembrane</keyword>
<dbReference type="AlphaFoldDB" id="A0A3D8R6H9"/>
<dbReference type="CDD" id="cd02440">
    <property type="entry name" value="AdoMet_MTases"/>
    <property type="match status" value="1"/>
</dbReference>
<dbReference type="STRING" id="1849047.A0A3D8R6H9"/>
<dbReference type="GO" id="GO:0003838">
    <property type="term" value="F:sterol 24-C-methyltransferase activity"/>
    <property type="evidence" value="ECO:0007669"/>
    <property type="project" value="TreeGrafter"/>
</dbReference>
<name>A0A3D8R6H9_9HELO</name>
<organism evidence="5 6">
    <name type="scientific">Coleophoma cylindrospora</name>
    <dbReference type="NCBI Taxonomy" id="1849047"/>
    <lineage>
        <taxon>Eukaryota</taxon>
        <taxon>Fungi</taxon>
        <taxon>Dikarya</taxon>
        <taxon>Ascomycota</taxon>
        <taxon>Pezizomycotina</taxon>
        <taxon>Leotiomycetes</taxon>
        <taxon>Helotiales</taxon>
        <taxon>Dermateaceae</taxon>
        <taxon>Coleophoma</taxon>
    </lineage>
</organism>
<feature type="domain" description="Methyltransferase type 11" evidence="4">
    <location>
        <begin position="76"/>
        <end position="173"/>
    </location>
</feature>
<dbReference type="OrthoDB" id="540004at2759"/>
<proteinExistence type="inferred from homology"/>
<evidence type="ECO:0000256" key="1">
    <source>
        <dbReference type="ARBA" id="ARBA00022679"/>
    </source>
</evidence>
<keyword evidence="3" id="KW-0472">Membrane</keyword>
<evidence type="ECO:0000256" key="3">
    <source>
        <dbReference type="SAM" id="Phobius"/>
    </source>
</evidence>
<evidence type="ECO:0000259" key="4">
    <source>
        <dbReference type="Pfam" id="PF08241"/>
    </source>
</evidence>
<dbReference type="GO" id="GO:0005783">
    <property type="term" value="C:endoplasmic reticulum"/>
    <property type="evidence" value="ECO:0007669"/>
    <property type="project" value="TreeGrafter"/>
</dbReference>
<dbReference type="GO" id="GO:0006696">
    <property type="term" value="P:ergosterol biosynthetic process"/>
    <property type="evidence" value="ECO:0007669"/>
    <property type="project" value="TreeGrafter"/>
</dbReference>
<dbReference type="PANTHER" id="PTHR44068:SF1">
    <property type="entry name" value="HYPOTHETICAL LOC100005854"/>
    <property type="match status" value="1"/>
</dbReference>
<dbReference type="EMBL" id="PDLM01000009">
    <property type="protein sequence ID" value="RDW69568.1"/>
    <property type="molecule type" value="Genomic_DNA"/>
</dbReference>
<dbReference type="InterPro" id="IPR029063">
    <property type="entry name" value="SAM-dependent_MTases_sf"/>
</dbReference>
<protein>
    <recommendedName>
        <fullName evidence="4">Methyltransferase type 11 domain-containing protein</fullName>
    </recommendedName>
</protein>
<keyword evidence="6" id="KW-1185">Reference proteome</keyword>
<dbReference type="PANTHER" id="PTHR44068">
    <property type="entry name" value="ZGC:194242"/>
    <property type="match status" value="1"/>
</dbReference>
<dbReference type="Proteomes" id="UP000256645">
    <property type="component" value="Unassembled WGS sequence"/>
</dbReference>
<keyword evidence="3" id="KW-1133">Transmembrane helix</keyword>
<dbReference type="InterPro" id="IPR013216">
    <property type="entry name" value="Methyltransf_11"/>
</dbReference>
<evidence type="ECO:0000313" key="5">
    <source>
        <dbReference type="EMBL" id="RDW69568.1"/>
    </source>
</evidence>
<dbReference type="Pfam" id="PF08241">
    <property type="entry name" value="Methyltransf_11"/>
    <property type="match status" value="1"/>
</dbReference>
<evidence type="ECO:0000313" key="6">
    <source>
        <dbReference type="Proteomes" id="UP000256645"/>
    </source>
</evidence>
<sequence length="301" mass="34280">MSNSDEEPLINTNRSLQDYYSSLESRIGYRLVLGGTRHFGYWEKDTLWPFPITRALRAMEDHLFDTLHLKKGSLVLDAGCGVGHVAIHMARRGLQVSCIDVVERHISRAKRNIHANGFDGTITVRKMDYHHLESFSDDTFDGAYTMETFVHATDPELALSEFFRVLKPGGSIALYEYDHNNVSKAPEDIKTSLDQINKYAAMPSNARFSKGVLQSMMAEVGFEDIEVKDLSINITPMLRLFFILAYLPFLIVKLFGLESIFINTVAAVKLYQMRDYCRYVAVSAKKPLAPEKKDGIRERKR</sequence>
<dbReference type="InterPro" id="IPR050447">
    <property type="entry name" value="Erg6_SMT_methyltransf"/>
</dbReference>
<accession>A0A3D8R6H9</accession>
<comment type="caution">
    <text evidence="5">The sequence shown here is derived from an EMBL/GenBank/DDBJ whole genome shotgun (WGS) entry which is preliminary data.</text>
</comment>
<feature type="transmembrane region" description="Helical" evidence="3">
    <location>
        <begin position="240"/>
        <end position="268"/>
    </location>
</feature>
<keyword evidence="1" id="KW-0808">Transferase</keyword>
<reference evidence="5 6" key="1">
    <citation type="journal article" date="2018" name="IMA Fungus">
        <title>IMA Genome-F 9: Draft genome sequence of Annulohypoxylon stygium, Aspergillus mulundensis, Berkeleyomyces basicola (syn. Thielaviopsis basicola), Ceratocystis smalleyi, two Cercospora beticola strains, Coleophoma cylindrospora, Fusarium fracticaudum, Phialophora cf. hyalina, and Morchella septimelata.</title>
        <authorList>
            <person name="Wingfield B.D."/>
            <person name="Bills G.F."/>
            <person name="Dong Y."/>
            <person name="Huang W."/>
            <person name="Nel W.J."/>
            <person name="Swalarsk-Parry B.S."/>
            <person name="Vaghefi N."/>
            <person name="Wilken P.M."/>
            <person name="An Z."/>
            <person name="de Beer Z.W."/>
            <person name="De Vos L."/>
            <person name="Chen L."/>
            <person name="Duong T.A."/>
            <person name="Gao Y."/>
            <person name="Hammerbacher A."/>
            <person name="Kikkert J.R."/>
            <person name="Li Y."/>
            <person name="Li H."/>
            <person name="Li K."/>
            <person name="Li Q."/>
            <person name="Liu X."/>
            <person name="Ma X."/>
            <person name="Naidoo K."/>
            <person name="Pethybridge S.J."/>
            <person name="Sun J."/>
            <person name="Steenkamp E.T."/>
            <person name="van der Nest M.A."/>
            <person name="van Wyk S."/>
            <person name="Wingfield M.J."/>
            <person name="Xiong C."/>
            <person name="Yue Q."/>
            <person name="Zhang X."/>
        </authorList>
    </citation>
    <scope>NUCLEOTIDE SEQUENCE [LARGE SCALE GENOMIC DNA]</scope>
    <source>
        <strain evidence="5 6">BP6252</strain>
    </source>
</reference>
<evidence type="ECO:0000256" key="2">
    <source>
        <dbReference type="ARBA" id="ARBA00038188"/>
    </source>
</evidence>
<dbReference type="SUPFAM" id="SSF53335">
    <property type="entry name" value="S-adenosyl-L-methionine-dependent methyltransferases"/>
    <property type="match status" value="1"/>
</dbReference>
<dbReference type="Gene3D" id="3.40.50.150">
    <property type="entry name" value="Vaccinia Virus protein VP39"/>
    <property type="match status" value="1"/>
</dbReference>
<comment type="similarity">
    <text evidence="2">Belongs to the class I-like SAM-binding methyltransferase superfamily. Erg6/SMT family.</text>
</comment>